<evidence type="ECO:0000256" key="1">
    <source>
        <dbReference type="ARBA" id="ARBA00001936"/>
    </source>
</evidence>
<dbReference type="InterPro" id="IPR016185">
    <property type="entry name" value="PreATP-grasp_dom_sf"/>
</dbReference>
<dbReference type="Gene3D" id="3.30.1490.20">
    <property type="entry name" value="ATP-grasp fold, A domain"/>
    <property type="match status" value="1"/>
</dbReference>
<dbReference type="Gene3D" id="3.40.50.20">
    <property type="match status" value="1"/>
</dbReference>
<sequence length="402" mass="45069">MFPLIPSNRDMKVVKSLTEANILYPDQTIGILGDSVSSPTLLYFAKKMGFNVGMYSSNEDSKAIRLADYKYIGRMDDKQTLKMFAERCDVVIYNSPSIDSDVIHYISQFTSVPQGDSLLDISQDRLIERSFFETLNINMAPYATIVTLEDIYQAINSIGYPAILKPIQRGLLGDKELIINNQADIVAASGLLDSGTYIMESFVEHDTDYSIIVTRQADGKTVAFPIVEAIYADEQIMTAFTPVNLDPSVEKEMHRITDEIAKNIDYVGTFEISLFLAKSGSIYVNRVAPILSPAGFLFDFAANVNEFEQHIRSIAGLPLTAIITGTPTVFQAIRQKEYQRVQTQWVIKGNWHFSFYGNQTDNPDDPVGHVLIPTESIPDTLMKIEATGIWADIDFKSKYEKK</sequence>
<dbReference type="Proteomes" id="UP000019488">
    <property type="component" value="Unassembled WGS sequence"/>
</dbReference>
<organism evidence="10 11">
    <name type="scientific">Lentilactobacillus farraginis DSM 18382 = JCM 14108</name>
    <dbReference type="NCBI Taxonomy" id="1423743"/>
    <lineage>
        <taxon>Bacteria</taxon>
        <taxon>Bacillati</taxon>
        <taxon>Bacillota</taxon>
        <taxon>Bacilli</taxon>
        <taxon>Lactobacillales</taxon>
        <taxon>Lactobacillaceae</taxon>
        <taxon>Lentilactobacillus</taxon>
    </lineage>
</organism>
<evidence type="ECO:0000256" key="6">
    <source>
        <dbReference type="ARBA" id="ARBA00023211"/>
    </source>
</evidence>
<evidence type="ECO:0000256" key="8">
    <source>
        <dbReference type="PROSITE-ProRule" id="PRU00409"/>
    </source>
</evidence>
<comment type="caution">
    <text evidence="10">The sequence shown here is derived from an EMBL/GenBank/DDBJ whole genome shotgun (WGS) entry which is preliminary data.</text>
</comment>
<dbReference type="InterPro" id="IPR054350">
    <property type="entry name" value="PurT/PurK_preATP-grasp"/>
</dbReference>
<keyword evidence="4" id="KW-0658">Purine biosynthesis</keyword>
<gene>
    <name evidence="10" type="ORF">JCM14108_1423</name>
</gene>
<dbReference type="Pfam" id="PF22660">
    <property type="entry name" value="RS_preATP-grasp-like"/>
    <property type="match status" value="1"/>
</dbReference>
<dbReference type="GO" id="GO:0005524">
    <property type="term" value="F:ATP binding"/>
    <property type="evidence" value="ECO:0007669"/>
    <property type="project" value="UniProtKB-UniRule"/>
</dbReference>
<evidence type="ECO:0000256" key="3">
    <source>
        <dbReference type="ARBA" id="ARBA00022741"/>
    </source>
</evidence>
<dbReference type="GO" id="GO:0046872">
    <property type="term" value="F:metal ion binding"/>
    <property type="evidence" value="ECO:0007669"/>
    <property type="project" value="InterPro"/>
</dbReference>
<name>X0PIU9_9LACO</name>
<dbReference type="GO" id="GO:0005829">
    <property type="term" value="C:cytosol"/>
    <property type="evidence" value="ECO:0007669"/>
    <property type="project" value="TreeGrafter"/>
</dbReference>
<keyword evidence="6" id="KW-0464">Manganese</keyword>
<evidence type="ECO:0000313" key="11">
    <source>
        <dbReference type="Proteomes" id="UP000019488"/>
    </source>
</evidence>
<accession>X0PIU9</accession>
<dbReference type="PROSITE" id="PS50975">
    <property type="entry name" value="ATP_GRASP"/>
    <property type="match status" value="1"/>
</dbReference>
<evidence type="ECO:0000256" key="5">
    <source>
        <dbReference type="ARBA" id="ARBA00022840"/>
    </source>
</evidence>
<dbReference type="PANTHER" id="PTHR11609">
    <property type="entry name" value="PURINE BIOSYNTHESIS PROTEIN 6/7, PUR6/7"/>
    <property type="match status" value="1"/>
</dbReference>
<dbReference type="GO" id="GO:0006164">
    <property type="term" value="P:purine nucleotide biosynthetic process"/>
    <property type="evidence" value="ECO:0007669"/>
    <property type="project" value="UniProtKB-KW"/>
</dbReference>
<evidence type="ECO:0000313" key="10">
    <source>
        <dbReference type="EMBL" id="GAF36456.1"/>
    </source>
</evidence>
<dbReference type="Gene3D" id="3.30.470.20">
    <property type="entry name" value="ATP-grasp fold, B domain"/>
    <property type="match status" value="1"/>
</dbReference>
<dbReference type="PANTHER" id="PTHR11609:SF5">
    <property type="entry name" value="PHOSPHORIBOSYLAMINOIMIDAZOLE CARBOXYLASE"/>
    <property type="match status" value="1"/>
</dbReference>
<dbReference type="InterPro" id="IPR011761">
    <property type="entry name" value="ATP-grasp"/>
</dbReference>
<proteinExistence type="predicted"/>
<comment type="cofactor">
    <cofactor evidence="2">
        <name>Mg(2+)</name>
        <dbReference type="ChEBI" id="CHEBI:18420"/>
    </cofactor>
</comment>
<dbReference type="STRING" id="1423743.FD41_GL002584"/>
<dbReference type="SUPFAM" id="SSF56059">
    <property type="entry name" value="Glutathione synthetase ATP-binding domain-like"/>
    <property type="match status" value="1"/>
</dbReference>
<keyword evidence="5 8" id="KW-0067">ATP-binding</keyword>
<feature type="domain" description="ATP-grasp" evidence="9">
    <location>
        <begin position="129"/>
        <end position="315"/>
    </location>
</feature>
<comment type="cofactor">
    <cofactor evidence="1">
        <name>Mn(2+)</name>
        <dbReference type="ChEBI" id="CHEBI:29035"/>
    </cofactor>
</comment>
<dbReference type="Pfam" id="PF02222">
    <property type="entry name" value="ATP-grasp"/>
    <property type="match status" value="1"/>
</dbReference>
<reference evidence="10" key="1">
    <citation type="journal article" date="2014" name="Genome Announc.">
        <title>Draft Genome Sequences of Two Lactobacillus Strains, L. farraginis JCM 14108T and L. composti JCM 14202T, Isolated from Compost of Distilled Shochu Residue.</title>
        <authorList>
            <person name="Yuki M."/>
            <person name="Oshima K."/>
            <person name="Suda W."/>
            <person name="Kitahara M."/>
            <person name="Kitamura K."/>
            <person name="Iida T."/>
            <person name="Hattori M."/>
            <person name="Ohkuma M."/>
        </authorList>
    </citation>
    <scope>NUCLEOTIDE SEQUENCE [LARGE SCALE GENOMIC DNA]</scope>
    <source>
        <strain evidence="10">JCM 14108</strain>
    </source>
</reference>
<dbReference type="InterPro" id="IPR013815">
    <property type="entry name" value="ATP_grasp_subdomain_1"/>
</dbReference>
<evidence type="ECO:0000256" key="2">
    <source>
        <dbReference type="ARBA" id="ARBA00001946"/>
    </source>
</evidence>
<dbReference type="InterPro" id="IPR003135">
    <property type="entry name" value="ATP-grasp_carboxylate-amine"/>
</dbReference>
<evidence type="ECO:0000256" key="4">
    <source>
        <dbReference type="ARBA" id="ARBA00022755"/>
    </source>
</evidence>
<comment type="pathway">
    <text evidence="7">Purine metabolism.</text>
</comment>
<evidence type="ECO:0000259" key="9">
    <source>
        <dbReference type="PROSITE" id="PS50975"/>
    </source>
</evidence>
<keyword evidence="3 8" id="KW-0547">Nucleotide-binding</keyword>
<dbReference type="EMBL" id="BAKI01000011">
    <property type="protein sequence ID" value="GAF36456.1"/>
    <property type="molecule type" value="Genomic_DNA"/>
</dbReference>
<dbReference type="SUPFAM" id="SSF52440">
    <property type="entry name" value="PreATP-grasp domain"/>
    <property type="match status" value="1"/>
</dbReference>
<protein>
    <submittedName>
        <fullName evidence="10">Phosphoribosylaminoimidazole carboxylase ATPase subunit</fullName>
    </submittedName>
</protein>
<evidence type="ECO:0000256" key="7">
    <source>
        <dbReference type="ARBA" id="ARBA00025704"/>
    </source>
</evidence>
<dbReference type="AlphaFoldDB" id="X0PIU9"/>